<dbReference type="PROSITE" id="PS51746">
    <property type="entry name" value="PPM_2"/>
    <property type="match status" value="1"/>
</dbReference>
<evidence type="ECO:0000256" key="6">
    <source>
        <dbReference type="SAM" id="MobiDB-lite"/>
    </source>
</evidence>
<sequence>MSIMGARPSVNDPSKNAHSKPLTVSDGTETHGTLNQLPSRKMPFDIGVHEEQGERPTMEDTHAFIVDFDNIRGQLYAAVFDGHGNRNVSQWLGNNFHEHFLKCIHDNPDLSPINILVQTFAKVDDTLKLLSETTDDLSDAGSTAVVAFLRVEDKDGSQTSSTTSNAHTDGMAKSNLKVPRPDARRVLYVANVGDARGVLSRKGTAVRLTKDHKPTDENERERICDAGGLVIRGRVFGTLAVSRSLGDHLSYDGLHLKDFVIGIPHTSKTELDDGDEYCIIACDGLWDVISDQEAIDLIRDIPDAQKASEKLVEYALKNDRQKSQDNVTVMVIRFNTGS</sequence>
<dbReference type="GO" id="GO:0004722">
    <property type="term" value="F:protein serine/threonine phosphatase activity"/>
    <property type="evidence" value="ECO:0007669"/>
    <property type="project" value="UniProtKB-EC"/>
</dbReference>
<keyword evidence="2" id="KW-0479">Metal-binding</keyword>
<comment type="similarity">
    <text evidence="1 5">Belongs to the PP2C family.</text>
</comment>
<dbReference type="InterPro" id="IPR001932">
    <property type="entry name" value="PPM-type_phosphatase-like_dom"/>
</dbReference>
<evidence type="ECO:0000259" key="7">
    <source>
        <dbReference type="PROSITE" id="PS51746"/>
    </source>
</evidence>
<organism evidence="8 9">
    <name type="scientific">Marasmiellus scandens</name>
    <dbReference type="NCBI Taxonomy" id="2682957"/>
    <lineage>
        <taxon>Eukaryota</taxon>
        <taxon>Fungi</taxon>
        <taxon>Dikarya</taxon>
        <taxon>Basidiomycota</taxon>
        <taxon>Agaricomycotina</taxon>
        <taxon>Agaricomycetes</taxon>
        <taxon>Agaricomycetidae</taxon>
        <taxon>Agaricales</taxon>
        <taxon>Marasmiineae</taxon>
        <taxon>Omphalotaceae</taxon>
        <taxon>Marasmiellus</taxon>
    </lineage>
</organism>
<evidence type="ECO:0000256" key="4">
    <source>
        <dbReference type="ARBA" id="ARBA00022912"/>
    </source>
</evidence>
<gene>
    <name evidence="8" type="ORF">VKT23_000662</name>
</gene>
<protein>
    <submittedName>
        <fullName evidence="8">Mgpp2cl-1, protein phosphatase 2C-like protein 1</fullName>
        <ecNumber evidence="8">3.1.3.16</ecNumber>
    </submittedName>
</protein>
<comment type="caution">
    <text evidence="8">The sequence shown here is derived from an EMBL/GenBank/DDBJ whole genome shotgun (WGS) entry which is preliminary data.</text>
</comment>
<dbReference type="SUPFAM" id="SSF81606">
    <property type="entry name" value="PP2C-like"/>
    <property type="match status" value="1"/>
</dbReference>
<keyword evidence="4 5" id="KW-0904">Protein phosphatase</keyword>
<dbReference type="PANTHER" id="PTHR13832:SF837">
    <property type="entry name" value="PROTEIN PHOSPHATASE 2C-LIKE DOMAIN-CONTAINING PROTEIN 1"/>
    <property type="match status" value="1"/>
</dbReference>
<feature type="compositionally biased region" description="Polar residues" evidence="6">
    <location>
        <begin position="25"/>
        <end position="38"/>
    </location>
</feature>
<dbReference type="InterPro" id="IPR036457">
    <property type="entry name" value="PPM-type-like_dom_sf"/>
</dbReference>
<dbReference type="Proteomes" id="UP001498398">
    <property type="component" value="Unassembled WGS sequence"/>
</dbReference>
<dbReference type="Pfam" id="PF00481">
    <property type="entry name" value="PP2C"/>
    <property type="match status" value="1"/>
</dbReference>
<accession>A0ABR1K8M1</accession>
<dbReference type="Gene3D" id="3.60.40.10">
    <property type="entry name" value="PPM-type phosphatase domain"/>
    <property type="match status" value="1"/>
</dbReference>
<dbReference type="PANTHER" id="PTHR13832">
    <property type="entry name" value="PROTEIN PHOSPHATASE 2C"/>
    <property type="match status" value="1"/>
</dbReference>
<reference evidence="8 9" key="1">
    <citation type="submission" date="2024-01" db="EMBL/GenBank/DDBJ databases">
        <title>A draft genome for the cacao thread blight pathogen Marasmiellus scandens.</title>
        <authorList>
            <person name="Baruah I.K."/>
            <person name="Leung J."/>
            <person name="Bukari Y."/>
            <person name="Amoako-Attah I."/>
            <person name="Meinhardt L.W."/>
            <person name="Bailey B.A."/>
            <person name="Cohen S.P."/>
        </authorList>
    </citation>
    <scope>NUCLEOTIDE SEQUENCE [LARGE SCALE GENOMIC DNA]</scope>
    <source>
        <strain evidence="8 9">GH-19</strain>
    </source>
</reference>
<evidence type="ECO:0000256" key="3">
    <source>
        <dbReference type="ARBA" id="ARBA00022801"/>
    </source>
</evidence>
<dbReference type="SMART" id="SM00332">
    <property type="entry name" value="PP2Cc"/>
    <property type="match status" value="1"/>
</dbReference>
<name>A0ABR1K8M1_9AGAR</name>
<evidence type="ECO:0000313" key="8">
    <source>
        <dbReference type="EMBL" id="KAK7472547.1"/>
    </source>
</evidence>
<feature type="region of interest" description="Disordered" evidence="6">
    <location>
        <begin position="156"/>
        <end position="176"/>
    </location>
</feature>
<proteinExistence type="inferred from homology"/>
<dbReference type="EC" id="3.1.3.16" evidence="8"/>
<feature type="compositionally biased region" description="Polar residues" evidence="6">
    <location>
        <begin position="157"/>
        <end position="167"/>
    </location>
</feature>
<evidence type="ECO:0000313" key="9">
    <source>
        <dbReference type="Proteomes" id="UP001498398"/>
    </source>
</evidence>
<dbReference type="InterPro" id="IPR000222">
    <property type="entry name" value="PP2C_BS"/>
</dbReference>
<feature type="region of interest" description="Disordered" evidence="6">
    <location>
        <begin position="1"/>
        <end position="41"/>
    </location>
</feature>
<evidence type="ECO:0000256" key="2">
    <source>
        <dbReference type="ARBA" id="ARBA00022723"/>
    </source>
</evidence>
<dbReference type="CDD" id="cd00143">
    <property type="entry name" value="PP2Cc"/>
    <property type="match status" value="1"/>
</dbReference>
<keyword evidence="3 5" id="KW-0378">Hydrolase</keyword>
<dbReference type="EMBL" id="JBANRG010000001">
    <property type="protein sequence ID" value="KAK7472547.1"/>
    <property type="molecule type" value="Genomic_DNA"/>
</dbReference>
<dbReference type="InterPro" id="IPR015655">
    <property type="entry name" value="PP2C"/>
</dbReference>
<dbReference type="PROSITE" id="PS01032">
    <property type="entry name" value="PPM_1"/>
    <property type="match status" value="1"/>
</dbReference>
<evidence type="ECO:0000256" key="1">
    <source>
        <dbReference type="ARBA" id="ARBA00006702"/>
    </source>
</evidence>
<evidence type="ECO:0000256" key="5">
    <source>
        <dbReference type="RuleBase" id="RU003465"/>
    </source>
</evidence>
<keyword evidence="9" id="KW-1185">Reference proteome</keyword>
<feature type="domain" description="PPM-type phosphatase" evidence="7">
    <location>
        <begin position="45"/>
        <end position="334"/>
    </location>
</feature>